<evidence type="ECO:0000259" key="2">
    <source>
        <dbReference type="Pfam" id="PF17667"/>
    </source>
</evidence>
<evidence type="ECO:0000256" key="1">
    <source>
        <dbReference type="SAM" id="MobiDB-lite"/>
    </source>
</evidence>
<keyword evidence="4" id="KW-1185">Reference proteome</keyword>
<feature type="region of interest" description="Disordered" evidence="1">
    <location>
        <begin position="113"/>
        <end position="140"/>
    </location>
</feature>
<dbReference type="Gene3D" id="1.10.510.10">
    <property type="entry name" value="Transferase(Phosphotransferase) domain 1"/>
    <property type="match status" value="1"/>
</dbReference>
<dbReference type="InterPro" id="IPR011009">
    <property type="entry name" value="Kinase-like_dom_sf"/>
</dbReference>
<dbReference type="AlphaFoldDB" id="A0A9P7JY19"/>
<evidence type="ECO:0000313" key="3">
    <source>
        <dbReference type="EMBL" id="KAG2115323.1"/>
    </source>
</evidence>
<dbReference type="PANTHER" id="PTHR38248">
    <property type="entry name" value="FUNK1 6"/>
    <property type="match status" value="1"/>
</dbReference>
<feature type="domain" description="Fungal-type protein kinase" evidence="2">
    <location>
        <begin position="216"/>
        <end position="398"/>
    </location>
</feature>
<proteinExistence type="predicted"/>
<dbReference type="InterPro" id="IPR040976">
    <property type="entry name" value="Pkinase_fungal"/>
</dbReference>
<dbReference type="GeneID" id="64695627"/>
<comment type="caution">
    <text evidence="3">The sequence shown here is derived from an EMBL/GenBank/DDBJ whole genome shotgun (WGS) entry which is preliminary data.</text>
</comment>
<evidence type="ECO:0000313" key="4">
    <source>
        <dbReference type="Proteomes" id="UP000823399"/>
    </source>
</evidence>
<dbReference type="PANTHER" id="PTHR38248:SF2">
    <property type="entry name" value="FUNK1 11"/>
    <property type="match status" value="1"/>
</dbReference>
<sequence length="563" mass="64002">MTSSTTGILPMVSSSNAFPTRHLQPRMDKLLDNDLEGNVMWEETDLPAITPSLMDHLITILTLHIVDIENITYHSRVPIFTDSKWQLNKDAKKQTPKQKQALDARSDLEELKIDREGSSASVASDTSDQTSGCREYNPQNPISRLSLKQTEEQKWVHVFNSIYTAMRMKYRDTHPFCSSVFPFELQIPKCPHRHWSPEFCNTPIPDATNVQKSDIVMLNSNVQSKGWAHILTCIEITESDLSAHRDIPLFKGTTTKGYLMMREQPWCRFVVLFSLASNNLRPHYMDRSGLIITRPISVIKNLARLVDMLNTMSLANSKAYGMDPTMHMCDESCEETECDLEGKAIGWIEGKDKEKLFIISILWRSQGLFSRGTVCYCVRDQHGRDYALKDCWVEEAKRTNPRGKAHKAMVQRNVLHGDLSPNNFVIFDGHGYFIDFDHAQIIMEVNTSFRSRGTGTVPYMSIRLLYAAAAIERANGGESVVIEHTASDDLESLFYIFVDCVTTFDGLMGKQTDPKMERWGQAIEDMDADQKRGGVTHEEIEEVLNAWMSHEGADEPLPPEEVH</sequence>
<feature type="domain" description="Fungal-type protein kinase" evidence="2">
    <location>
        <begin position="404"/>
        <end position="498"/>
    </location>
</feature>
<dbReference type="OrthoDB" id="2636366at2759"/>
<organism evidence="3 4">
    <name type="scientific">Suillus discolor</name>
    <dbReference type="NCBI Taxonomy" id="1912936"/>
    <lineage>
        <taxon>Eukaryota</taxon>
        <taxon>Fungi</taxon>
        <taxon>Dikarya</taxon>
        <taxon>Basidiomycota</taxon>
        <taxon>Agaricomycotina</taxon>
        <taxon>Agaricomycetes</taxon>
        <taxon>Agaricomycetidae</taxon>
        <taxon>Boletales</taxon>
        <taxon>Suillineae</taxon>
        <taxon>Suillaceae</taxon>
        <taxon>Suillus</taxon>
    </lineage>
</organism>
<dbReference type="SUPFAM" id="SSF56112">
    <property type="entry name" value="Protein kinase-like (PK-like)"/>
    <property type="match status" value="1"/>
</dbReference>
<accession>A0A9P7JY19</accession>
<dbReference type="RefSeq" id="XP_041297040.1">
    <property type="nucleotide sequence ID" value="XM_041433368.1"/>
</dbReference>
<dbReference type="EMBL" id="JABBWM010000008">
    <property type="protein sequence ID" value="KAG2115323.1"/>
    <property type="molecule type" value="Genomic_DNA"/>
</dbReference>
<feature type="compositionally biased region" description="Polar residues" evidence="1">
    <location>
        <begin position="118"/>
        <end position="140"/>
    </location>
</feature>
<dbReference type="Pfam" id="PF17667">
    <property type="entry name" value="Pkinase_fungal"/>
    <property type="match status" value="2"/>
</dbReference>
<reference evidence="3" key="1">
    <citation type="journal article" date="2020" name="New Phytol.">
        <title>Comparative genomics reveals dynamic genome evolution in host specialist ectomycorrhizal fungi.</title>
        <authorList>
            <person name="Lofgren L.A."/>
            <person name="Nguyen N.H."/>
            <person name="Vilgalys R."/>
            <person name="Ruytinx J."/>
            <person name="Liao H.L."/>
            <person name="Branco S."/>
            <person name="Kuo A."/>
            <person name="LaButti K."/>
            <person name="Lipzen A."/>
            <person name="Andreopoulos W."/>
            <person name="Pangilinan J."/>
            <person name="Riley R."/>
            <person name="Hundley H."/>
            <person name="Na H."/>
            <person name="Barry K."/>
            <person name="Grigoriev I.V."/>
            <person name="Stajich J.E."/>
            <person name="Kennedy P.G."/>
        </authorList>
    </citation>
    <scope>NUCLEOTIDE SEQUENCE</scope>
    <source>
        <strain evidence="3">FC423</strain>
    </source>
</reference>
<gene>
    <name evidence="3" type="ORF">F5147DRAFT_649696</name>
</gene>
<name>A0A9P7JY19_9AGAM</name>
<dbReference type="Proteomes" id="UP000823399">
    <property type="component" value="Unassembled WGS sequence"/>
</dbReference>
<protein>
    <recommendedName>
        <fullName evidence="2">Fungal-type protein kinase domain-containing protein</fullName>
    </recommendedName>
</protein>